<name>A0AAV4VHL5_9ARAC</name>
<evidence type="ECO:0000313" key="2">
    <source>
        <dbReference type="EMBL" id="GIY69455.1"/>
    </source>
</evidence>
<comment type="caution">
    <text evidence="2">The sequence shown here is derived from an EMBL/GenBank/DDBJ whole genome shotgun (WGS) entry which is preliminary data.</text>
</comment>
<dbReference type="Proteomes" id="UP001054837">
    <property type="component" value="Unassembled WGS sequence"/>
</dbReference>
<sequence>MMAGFIPKPQRGNTLHSRPGHHAIGNPQFHLCPSLPPPPASPITFSSWYTLVWHDVTEWRGVGEYQTTIMEWRHSLTKRFALQPNSWPTMPSNNHSSPICDTLSKRRRGSVPPDFITSAHGHYLIKSSQTNHRPYRFDEPIIHEVTTTT</sequence>
<keyword evidence="3" id="KW-1185">Reference proteome</keyword>
<reference evidence="2 3" key="1">
    <citation type="submission" date="2021-06" db="EMBL/GenBank/DDBJ databases">
        <title>Caerostris darwini draft genome.</title>
        <authorList>
            <person name="Kono N."/>
            <person name="Arakawa K."/>
        </authorList>
    </citation>
    <scope>NUCLEOTIDE SEQUENCE [LARGE SCALE GENOMIC DNA]</scope>
</reference>
<gene>
    <name evidence="2" type="ORF">CDAR_207361</name>
</gene>
<proteinExistence type="predicted"/>
<accession>A0AAV4VHL5</accession>
<dbReference type="EMBL" id="BPLQ01013040">
    <property type="protein sequence ID" value="GIY69455.1"/>
    <property type="molecule type" value="Genomic_DNA"/>
</dbReference>
<organism evidence="2 3">
    <name type="scientific">Caerostris darwini</name>
    <dbReference type="NCBI Taxonomy" id="1538125"/>
    <lineage>
        <taxon>Eukaryota</taxon>
        <taxon>Metazoa</taxon>
        <taxon>Ecdysozoa</taxon>
        <taxon>Arthropoda</taxon>
        <taxon>Chelicerata</taxon>
        <taxon>Arachnida</taxon>
        <taxon>Araneae</taxon>
        <taxon>Araneomorphae</taxon>
        <taxon>Entelegynae</taxon>
        <taxon>Araneoidea</taxon>
        <taxon>Araneidae</taxon>
        <taxon>Caerostris</taxon>
    </lineage>
</organism>
<dbReference type="AlphaFoldDB" id="A0AAV4VHL5"/>
<feature type="region of interest" description="Disordered" evidence="1">
    <location>
        <begin position="1"/>
        <end position="22"/>
    </location>
</feature>
<evidence type="ECO:0000256" key="1">
    <source>
        <dbReference type="SAM" id="MobiDB-lite"/>
    </source>
</evidence>
<evidence type="ECO:0000313" key="3">
    <source>
        <dbReference type="Proteomes" id="UP001054837"/>
    </source>
</evidence>
<protein>
    <submittedName>
        <fullName evidence="2">Uncharacterized protein</fullName>
    </submittedName>
</protein>